<proteinExistence type="predicted"/>
<dbReference type="InterPro" id="IPR042070">
    <property type="entry name" value="PucR_C-HTH_sf"/>
</dbReference>
<accession>A0A918FB57</accession>
<evidence type="ECO:0000313" key="2">
    <source>
        <dbReference type="EMBL" id="GGR18179.1"/>
    </source>
</evidence>
<evidence type="ECO:0000259" key="1">
    <source>
        <dbReference type="Pfam" id="PF13556"/>
    </source>
</evidence>
<evidence type="ECO:0000313" key="3">
    <source>
        <dbReference type="Proteomes" id="UP000610303"/>
    </source>
</evidence>
<name>A0A918FB57_AGRME</name>
<feature type="domain" description="PucR C-terminal helix-turn-helix" evidence="1">
    <location>
        <begin position="276"/>
        <end position="326"/>
    </location>
</feature>
<dbReference type="Pfam" id="PF13556">
    <property type="entry name" value="HTH_30"/>
    <property type="match status" value="1"/>
</dbReference>
<sequence length="339" mass="34861">MQELVGRLTALDPEASETLKVVTYFDALVAAGVGAEALLRGAAALSGAPVGFLGSARRLRVGQDGGRLPSPVAPPAGARLRTVGEGSVCWLERSGDAHANDAMVLERLAIALGISEARRAAGGSGLAGVVEIAVNPHATAEERGAALARLQLDAEPRVRAIAAPHDAKAPTDAPSAVVATRHGLVRAVLRRATEDGPAGTEPTQLGLGLALPPERLPESWASALVALRLADDARPLVDAEELGGLLLLAEAADARPEPHPDAVALAALDARALALLDALAETGSVRGAAARCGIHHSTVQERLLVLGRRLGYDPHSPQGRTRYAIARVLVTLSVVPSSR</sequence>
<dbReference type="EMBL" id="BMRJ01000001">
    <property type="protein sequence ID" value="GGR18179.1"/>
    <property type="molecule type" value="Genomic_DNA"/>
</dbReference>
<dbReference type="InterPro" id="IPR025736">
    <property type="entry name" value="PucR_C-HTH_dom"/>
</dbReference>
<organism evidence="2 3">
    <name type="scientific">Agromyces mediolanus</name>
    <name type="common">Corynebacterium mediolanum</name>
    <dbReference type="NCBI Taxonomy" id="41986"/>
    <lineage>
        <taxon>Bacteria</taxon>
        <taxon>Bacillati</taxon>
        <taxon>Actinomycetota</taxon>
        <taxon>Actinomycetes</taxon>
        <taxon>Micrococcales</taxon>
        <taxon>Microbacteriaceae</taxon>
        <taxon>Agromyces</taxon>
    </lineage>
</organism>
<reference evidence="2" key="1">
    <citation type="journal article" date="2014" name="Int. J. Syst. Evol. Microbiol.">
        <title>Complete genome sequence of Corynebacterium casei LMG S-19264T (=DSM 44701T), isolated from a smear-ripened cheese.</title>
        <authorList>
            <consortium name="US DOE Joint Genome Institute (JGI-PGF)"/>
            <person name="Walter F."/>
            <person name="Albersmeier A."/>
            <person name="Kalinowski J."/>
            <person name="Ruckert C."/>
        </authorList>
    </citation>
    <scope>NUCLEOTIDE SEQUENCE</scope>
    <source>
        <strain evidence="2">JCM 3346</strain>
    </source>
</reference>
<comment type="caution">
    <text evidence="2">The sequence shown here is derived from an EMBL/GenBank/DDBJ whole genome shotgun (WGS) entry which is preliminary data.</text>
</comment>
<dbReference type="Gene3D" id="1.10.10.2840">
    <property type="entry name" value="PucR C-terminal helix-turn-helix domain"/>
    <property type="match status" value="1"/>
</dbReference>
<dbReference type="AlphaFoldDB" id="A0A918FB57"/>
<dbReference type="RefSeq" id="WP_229781522.1">
    <property type="nucleotide sequence ID" value="NZ_BMRJ01000001.1"/>
</dbReference>
<dbReference type="Proteomes" id="UP000610303">
    <property type="component" value="Unassembled WGS sequence"/>
</dbReference>
<gene>
    <name evidence="2" type="ORF">GCM10010196_09060</name>
</gene>
<protein>
    <recommendedName>
        <fullName evidence="1">PucR C-terminal helix-turn-helix domain-containing protein</fullName>
    </recommendedName>
</protein>
<keyword evidence="3" id="KW-1185">Reference proteome</keyword>
<reference evidence="2" key="2">
    <citation type="submission" date="2020-09" db="EMBL/GenBank/DDBJ databases">
        <authorList>
            <person name="Sun Q."/>
            <person name="Ohkuma M."/>
        </authorList>
    </citation>
    <scope>NUCLEOTIDE SEQUENCE</scope>
    <source>
        <strain evidence="2">JCM 3346</strain>
    </source>
</reference>